<dbReference type="Gene3D" id="3.40.50.1220">
    <property type="entry name" value="TPP-binding domain"/>
    <property type="match status" value="1"/>
</dbReference>
<organism evidence="7 8">
    <name type="scientific">Microbacterium awajiense</name>
    <dbReference type="NCBI Taxonomy" id="415214"/>
    <lineage>
        <taxon>Bacteria</taxon>
        <taxon>Bacillati</taxon>
        <taxon>Actinomycetota</taxon>
        <taxon>Actinomycetes</taxon>
        <taxon>Micrococcales</taxon>
        <taxon>Microbacteriaceae</taxon>
        <taxon>Microbacterium</taxon>
    </lineage>
</organism>
<dbReference type="InterPro" id="IPR012000">
    <property type="entry name" value="Thiamin_PyroP_enz_cen_dom"/>
</dbReference>
<dbReference type="InterPro" id="IPR012001">
    <property type="entry name" value="Thiamin_PyroP_enz_TPP-bd_dom"/>
</dbReference>
<keyword evidence="7" id="KW-0830">Ubiquinone</keyword>
<keyword evidence="8" id="KW-1185">Reference proteome</keyword>
<evidence type="ECO:0000259" key="4">
    <source>
        <dbReference type="Pfam" id="PF00205"/>
    </source>
</evidence>
<dbReference type="InterPro" id="IPR047211">
    <property type="entry name" value="POXB-like"/>
</dbReference>
<dbReference type="InterPro" id="IPR011766">
    <property type="entry name" value="TPP_enzyme_TPP-bd"/>
</dbReference>
<keyword evidence="2 3" id="KW-0786">Thiamine pyrophosphate</keyword>
<dbReference type="InterPro" id="IPR029035">
    <property type="entry name" value="DHS-like_NAD/FAD-binding_dom"/>
</dbReference>
<name>A0ABP7AHM1_9MICO</name>
<sequence length="554" mass="58430">MTRMTVADNMVAVLRESGVRRLYGVPGDSLNGLVDALRRSAGIEWIPVRHEEAAALAAGADAALTGRLAVCVGGCGPGSTHLINGLYDAQRNGVPLLAIAAQVPGAEIGGEYFQETHPEESFEECSVYSAVISHPEHAEHIFGMAIRAAVERRGVAVVVVPGEVFLAPADPPSLPVGVQATSPVVRPSDAELRTAAGILDSSSRVTILAGAGCAGARDEVLALAAALQAPIVHTLRGKEILEFDNPYDVGMTGLLGFASGYKAIRDADTILMLGTDFPYRQFLPKRTYIQVDVRGERLGRRADLTLALVGTVRDTVAGLRPLLRAERTSGHLDAACAHYRRARDHLDDRAVADRVPVHPELVARTLSAVAADDAVFTVDAGSPMVWAARSLRMNGKRRLLGSFNHGSMATALPNGIGAKAASSGRQVVAMAGDGGLSLLLGELRTLVQLQLDVKVVVFNDDTPHFADVAAAMGMPSRRVTHVDDLRDAATELLGRDGPALLEVITARQEPAIPPAIAAAQAKGLSLYAIRTILAGRGDELLDLVSTHVARRLLG</sequence>
<evidence type="ECO:0000256" key="3">
    <source>
        <dbReference type="RuleBase" id="RU362132"/>
    </source>
</evidence>
<dbReference type="SUPFAM" id="SSF52467">
    <property type="entry name" value="DHS-like NAD/FAD-binding domain"/>
    <property type="match status" value="1"/>
</dbReference>
<keyword evidence="7" id="KW-0670">Pyruvate</keyword>
<gene>
    <name evidence="7" type="primary">poxB</name>
    <name evidence="7" type="ORF">GCM10022200_14460</name>
</gene>
<dbReference type="InterPro" id="IPR029061">
    <property type="entry name" value="THDP-binding"/>
</dbReference>
<accession>A0ABP7AHM1</accession>
<dbReference type="Pfam" id="PF00205">
    <property type="entry name" value="TPP_enzyme_M"/>
    <property type="match status" value="1"/>
</dbReference>
<dbReference type="PANTHER" id="PTHR42981">
    <property type="entry name" value="PYRUVATE DEHYDROGENASE [UBIQUINONE]"/>
    <property type="match status" value="1"/>
</dbReference>
<feature type="domain" description="Thiamine pyrophosphate enzyme TPP-binding" evidence="5">
    <location>
        <begin position="379"/>
        <end position="461"/>
    </location>
</feature>
<evidence type="ECO:0000256" key="1">
    <source>
        <dbReference type="ARBA" id="ARBA00007812"/>
    </source>
</evidence>
<dbReference type="Gene3D" id="3.40.50.970">
    <property type="match status" value="2"/>
</dbReference>
<evidence type="ECO:0000256" key="2">
    <source>
        <dbReference type="ARBA" id="ARBA00023052"/>
    </source>
</evidence>
<reference evidence="8" key="1">
    <citation type="journal article" date="2019" name="Int. J. Syst. Evol. Microbiol.">
        <title>The Global Catalogue of Microorganisms (GCM) 10K type strain sequencing project: providing services to taxonomists for standard genome sequencing and annotation.</title>
        <authorList>
            <consortium name="The Broad Institute Genomics Platform"/>
            <consortium name="The Broad Institute Genome Sequencing Center for Infectious Disease"/>
            <person name="Wu L."/>
            <person name="Ma J."/>
        </authorList>
    </citation>
    <scope>NUCLEOTIDE SEQUENCE [LARGE SCALE GENOMIC DNA]</scope>
    <source>
        <strain evidence="8">JCM 16544</strain>
    </source>
</reference>
<evidence type="ECO:0000259" key="5">
    <source>
        <dbReference type="Pfam" id="PF02775"/>
    </source>
</evidence>
<dbReference type="Proteomes" id="UP001501697">
    <property type="component" value="Unassembled WGS sequence"/>
</dbReference>
<dbReference type="SUPFAM" id="SSF52518">
    <property type="entry name" value="Thiamin diphosphate-binding fold (THDP-binding)"/>
    <property type="match status" value="2"/>
</dbReference>
<proteinExistence type="inferred from homology"/>
<feature type="domain" description="Thiamine pyrophosphate enzyme central" evidence="4">
    <location>
        <begin position="193"/>
        <end position="318"/>
    </location>
</feature>
<dbReference type="EMBL" id="BAAAYU010000005">
    <property type="protein sequence ID" value="GAA3632635.1"/>
    <property type="molecule type" value="Genomic_DNA"/>
</dbReference>
<evidence type="ECO:0000313" key="7">
    <source>
        <dbReference type="EMBL" id="GAA3632635.1"/>
    </source>
</evidence>
<dbReference type="PANTHER" id="PTHR42981:SF2">
    <property type="entry name" value="PYRUVATE DEHYDROGENASE [UBIQUINONE]"/>
    <property type="match status" value="1"/>
</dbReference>
<comment type="similarity">
    <text evidence="1 3">Belongs to the TPP enzyme family.</text>
</comment>
<comment type="caution">
    <text evidence="7">The sequence shown here is derived from an EMBL/GenBank/DDBJ whole genome shotgun (WGS) entry which is preliminary data.</text>
</comment>
<evidence type="ECO:0000259" key="6">
    <source>
        <dbReference type="Pfam" id="PF02776"/>
    </source>
</evidence>
<dbReference type="Pfam" id="PF02776">
    <property type="entry name" value="TPP_enzyme_N"/>
    <property type="match status" value="1"/>
</dbReference>
<feature type="domain" description="Thiamine pyrophosphate enzyme N-terminal TPP-binding" evidence="6">
    <location>
        <begin position="4"/>
        <end position="116"/>
    </location>
</feature>
<evidence type="ECO:0000313" key="8">
    <source>
        <dbReference type="Proteomes" id="UP001501697"/>
    </source>
</evidence>
<protein>
    <submittedName>
        <fullName evidence="7">Ubiquinone-dependent pyruvate dehydrogenase</fullName>
    </submittedName>
</protein>
<dbReference type="Pfam" id="PF02775">
    <property type="entry name" value="TPP_enzyme_C"/>
    <property type="match status" value="1"/>
</dbReference>